<name>A0A6A5U5S0_9PLEO</name>
<evidence type="ECO:0000313" key="3">
    <source>
        <dbReference type="Proteomes" id="UP000800035"/>
    </source>
</evidence>
<feature type="transmembrane region" description="Helical" evidence="1">
    <location>
        <begin position="110"/>
        <end position="131"/>
    </location>
</feature>
<feature type="transmembrane region" description="Helical" evidence="1">
    <location>
        <begin position="12"/>
        <end position="34"/>
    </location>
</feature>
<protein>
    <recommendedName>
        <fullName evidence="4">MARVEL domain-containing protein</fullName>
    </recommendedName>
</protein>
<keyword evidence="1" id="KW-1133">Transmembrane helix</keyword>
<evidence type="ECO:0000313" key="2">
    <source>
        <dbReference type="EMBL" id="KAF1960024.1"/>
    </source>
</evidence>
<dbReference type="Proteomes" id="UP000800035">
    <property type="component" value="Unassembled WGS sequence"/>
</dbReference>
<keyword evidence="1" id="KW-0812">Transmembrane</keyword>
<sequence>MEFAKAHQLSIIPAVILCILSVLSIILTATYWIIGDWIMGRWVQMPSSYPEKDRWPNDDVTVDYTEASTNAAIVSGCLNLTTAVVAIIAWRRLRNHELDTDFNTPLRRFYVIAVYITGACSSIAALTALVMHFTDKGPDQWGCTSSTGKTFQTPAKGVPFTNLLCSREIGACNFLLPHLKGKDNEGAAAVACNTAVTVKWLQIIIILFAIAVMAMFFFGAKLRRRTRWSLHSNPGDNKRRF</sequence>
<reference evidence="2" key="1">
    <citation type="journal article" date="2020" name="Stud. Mycol.">
        <title>101 Dothideomycetes genomes: a test case for predicting lifestyles and emergence of pathogens.</title>
        <authorList>
            <person name="Haridas S."/>
            <person name="Albert R."/>
            <person name="Binder M."/>
            <person name="Bloem J."/>
            <person name="Labutti K."/>
            <person name="Salamov A."/>
            <person name="Andreopoulos B."/>
            <person name="Baker S."/>
            <person name="Barry K."/>
            <person name="Bills G."/>
            <person name="Bluhm B."/>
            <person name="Cannon C."/>
            <person name="Castanera R."/>
            <person name="Culley D."/>
            <person name="Daum C."/>
            <person name="Ezra D."/>
            <person name="Gonzalez J."/>
            <person name="Henrissat B."/>
            <person name="Kuo A."/>
            <person name="Liang C."/>
            <person name="Lipzen A."/>
            <person name="Lutzoni F."/>
            <person name="Magnuson J."/>
            <person name="Mondo S."/>
            <person name="Nolan M."/>
            <person name="Ohm R."/>
            <person name="Pangilinan J."/>
            <person name="Park H.-J."/>
            <person name="Ramirez L."/>
            <person name="Alfaro M."/>
            <person name="Sun H."/>
            <person name="Tritt A."/>
            <person name="Yoshinaga Y."/>
            <person name="Zwiers L.-H."/>
            <person name="Turgeon B."/>
            <person name="Goodwin S."/>
            <person name="Spatafora J."/>
            <person name="Crous P."/>
            <person name="Grigoriev I."/>
        </authorList>
    </citation>
    <scope>NUCLEOTIDE SEQUENCE</scope>
    <source>
        <strain evidence="2">CBS 675.92</strain>
    </source>
</reference>
<evidence type="ECO:0000256" key="1">
    <source>
        <dbReference type="SAM" id="Phobius"/>
    </source>
</evidence>
<organism evidence="2 3">
    <name type="scientific">Byssothecium circinans</name>
    <dbReference type="NCBI Taxonomy" id="147558"/>
    <lineage>
        <taxon>Eukaryota</taxon>
        <taxon>Fungi</taxon>
        <taxon>Dikarya</taxon>
        <taxon>Ascomycota</taxon>
        <taxon>Pezizomycotina</taxon>
        <taxon>Dothideomycetes</taxon>
        <taxon>Pleosporomycetidae</taxon>
        <taxon>Pleosporales</taxon>
        <taxon>Massarineae</taxon>
        <taxon>Massarinaceae</taxon>
        <taxon>Byssothecium</taxon>
    </lineage>
</organism>
<feature type="transmembrane region" description="Helical" evidence="1">
    <location>
        <begin position="200"/>
        <end position="220"/>
    </location>
</feature>
<keyword evidence="1" id="KW-0472">Membrane</keyword>
<accession>A0A6A5U5S0</accession>
<proteinExistence type="predicted"/>
<keyword evidence="3" id="KW-1185">Reference proteome</keyword>
<evidence type="ECO:0008006" key="4">
    <source>
        <dbReference type="Google" id="ProtNLM"/>
    </source>
</evidence>
<feature type="transmembrane region" description="Helical" evidence="1">
    <location>
        <begin position="71"/>
        <end position="90"/>
    </location>
</feature>
<dbReference type="AlphaFoldDB" id="A0A6A5U5S0"/>
<gene>
    <name evidence="2" type="ORF">CC80DRAFT_544487</name>
</gene>
<dbReference type="EMBL" id="ML976983">
    <property type="protein sequence ID" value="KAF1960024.1"/>
    <property type="molecule type" value="Genomic_DNA"/>
</dbReference>
<dbReference type="OrthoDB" id="3746964at2759"/>